<organism evidence="1">
    <name type="scientific">Ralstonia solanacearum</name>
    <name type="common">Pseudomonas solanacearum</name>
    <dbReference type="NCBI Taxonomy" id="305"/>
    <lineage>
        <taxon>Bacteria</taxon>
        <taxon>Pseudomonadati</taxon>
        <taxon>Pseudomonadota</taxon>
        <taxon>Betaproteobacteria</taxon>
        <taxon>Burkholderiales</taxon>
        <taxon>Burkholderiaceae</taxon>
        <taxon>Ralstonia</taxon>
        <taxon>Ralstonia solanacearum species complex</taxon>
    </lineage>
</organism>
<sequence>MHGTLRVTLWRDLQIIFSYFRIRVDSAKAFLALC</sequence>
<gene>
    <name evidence="1" type="ORF">RUN39_v1_50074</name>
</gene>
<dbReference type="EMBL" id="LN899819">
    <property type="protein sequence ID" value="CUV11002.1"/>
    <property type="molecule type" value="Genomic_DNA"/>
</dbReference>
<accession>A0A0S4TLM6</accession>
<proteinExistence type="predicted"/>
<evidence type="ECO:0000313" key="1">
    <source>
        <dbReference type="EMBL" id="CUV11002.1"/>
    </source>
</evidence>
<reference evidence="1" key="1">
    <citation type="submission" date="2015-10" db="EMBL/GenBank/DDBJ databases">
        <authorList>
            <person name="Gilbert D.G."/>
        </authorList>
    </citation>
    <scope>NUCLEOTIDE SEQUENCE</scope>
    <source>
        <strain evidence="1">Phyl III-seqv23</strain>
    </source>
</reference>
<protein>
    <submittedName>
        <fullName evidence="1">Uncharacterized protein</fullName>
    </submittedName>
</protein>
<name>A0A0S4TLM6_RALSL</name>
<dbReference type="AlphaFoldDB" id="A0A0S4TLM6"/>